<dbReference type="RefSeq" id="XP_025398774.1">
    <property type="nucleotide sequence ID" value="XM_025548109.1"/>
</dbReference>
<protein>
    <submittedName>
        <fullName evidence="2">Uncharacterized protein</fullName>
    </submittedName>
</protein>
<sequence>MEKATSIKMAETPETPEETVIHWSRGNKHSLEPSSASNNTAEVTAAQELAKKGKRGLLELLKLNSEDDWREWLVSDLVKPYWLELWDYLAKNPTAKQKRGAGLARIQELIIKGEARGVAKYSRRHVEKTGWDLNEHLAYFVHNPVANK</sequence>
<dbReference type="GeneID" id="37070346"/>
<dbReference type="AlphaFoldDB" id="A0A317W2D1"/>
<dbReference type="OrthoDB" id="4510860at2759"/>
<name>A0A317W2D1_9EURO</name>
<dbReference type="EMBL" id="MSFL01000015">
    <property type="protein sequence ID" value="PWY79751.1"/>
    <property type="molecule type" value="Genomic_DNA"/>
</dbReference>
<reference evidence="2 3" key="1">
    <citation type="submission" date="2016-12" db="EMBL/GenBank/DDBJ databases">
        <title>The genomes of Aspergillus section Nigri reveals drivers in fungal speciation.</title>
        <authorList>
            <consortium name="DOE Joint Genome Institute"/>
            <person name="Vesth T.C."/>
            <person name="Nybo J."/>
            <person name="Theobald S."/>
            <person name="Brandl J."/>
            <person name="Frisvad J.C."/>
            <person name="Nielsen K.F."/>
            <person name="Lyhne E.K."/>
            <person name="Kogle M.E."/>
            <person name="Kuo A."/>
            <person name="Riley R."/>
            <person name="Clum A."/>
            <person name="Nolan M."/>
            <person name="Lipzen A."/>
            <person name="Salamov A."/>
            <person name="Henrissat B."/>
            <person name="Wiebenga A."/>
            <person name="De Vries R.P."/>
            <person name="Grigoriev I.V."/>
            <person name="Mortensen U.H."/>
            <person name="Andersen M.R."/>
            <person name="Baker S.E."/>
        </authorList>
    </citation>
    <scope>NUCLEOTIDE SEQUENCE [LARGE SCALE GENOMIC DNA]</scope>
    <source>
        <strain evidence="2 3">CBS 117.55</strain>
    </source>
</reference>
<proteinExistence type="predicted"/>
<evidence type="ECO:0000313" key="2">
    <source>
        <dbReference type="EMBL" id="PWY79751.1"/>
    </source>
</evidence>
<dbReference type="Proteomes" id="UP000247233">
    <property type="component" value="Unassembled WGS sequence"/>
</dbReference>
<feature type="region of interest" description="Disordered" evidence="1">
    <location>
        <begin position="1"/>
        <end position="40"/>
    </location>
</feature>
<organism evidence="2 3">
    <name type="scientific">Aspergillus heteromorphus CBS 117.55</name>
    <dbReference type="NCBI Taxonomy" id="1448321"/>
    <lineage>
        <taxon>Eukaryota</taxon>
        <taxon>Fungi</taxon>
        <taxon>Dikarya</taxon>
        <taxon>Ascomycota</taxon>
        <taxon>Pezizomycotina</taxon>
        <taxon>Eurotiomycetes</taxon>
        <taxon>Eurotiomycetidae</taxon>
        <taxon>Eurotiales</taxon>
        <taxon>Aspergillaceae</taxon>
        <taxon>Aspergillus</taxon>
        <taxon>Aspergillus subgen. Circumdati</taxon>
    </lineage>
</organism>
<dbReference type="STRING" id="1448321.A0A317W2D1"/>
<evidence type="ECO:0000313" key="3">
    <source>
        <dbReference type="Proteomes" id="UP000247233"/>
    </source>
</evidence>
<keyword evidence="3" id="KW-1185">Reference proteome</keyword>
<comment type="caution">
    <text evidence="2">The sequence shown here is derived from an EMBL/GenBank/DDBJ whole genome shotgun (WGS) entry which is preliminary data.</text>
</comment>
<accession>A0A317W2D1</accession>
<gene>
    <name evidence="2" type="ORF">BO70DRAFT_429925</name>
</gene>
<dbReference type="VEuPathDB" id="FungiDB:BO70DRAFT_429925"/>
<evidence type="ECO:0000256" key="1">
    <source>
        <dbReference type="SAM" id="MobiDB-lite"/>
    </source>
</evidence>